<protein>
    <recommendedName>
        <fullName evidence="5">Ornithine carbamoyltransferase</fullName>
        <ecNumber evidence="5">2.1.3.3</ecNumber>
    </recommendedName>
</protein>
<dbReference type="NCBIfam" id="TIGR00658">
    <property type="entry name" value="orni_carb_tr"/>
    <property type="match status" value="1"/>
</dbReference>
<proteinExistence type="inferred from homology"/>
<keyword evidence="3" id="KW-0963">Cytoplasm</keyword>
<dbReference type="GO" id="GO:0016597">
    <property type="term" value="F:amino acid binding"/>
    <property type="evidence" value="ECO:0007669"/>
    <property type="project" value="InterPro"/>
</dbReference>
<dbReference type="GO" id="GO:0005737">
    <property type="term" value="C:cytoplasm"/>
    <property type="evidence" value="ECO:0007669"/>
    <property type="project" value="UniProtKB-SubCell"/>
</dbReference>
<accession>F7WZF8</accession>
<dbReference type="GO" id="GO:0019240">
    <property type="term" value="P:citrulline biosynthetic process"/>
    <property type="evidence" value="ECO:0007669"/>
    <property type="project" value="TreeGrafter"/>
</dbReference>
<dbReference type="InterPro" id="IPR006131">
    <property type="entry name" value="Asp_carbamoyltransf_Asp/Orn-bd"/>
</dbReference>
<dbReference type="SUPFAM" id="SSF53671">
    <property type="entry name" value="Aspartate/ornithine carbamoyltransferase"/>
    <property type="match status" value="1"/>
</dbReference>
<organism evidence="9 10">
    <name type="scientific">Buchnera aphidicola</name>
    <name type="common">Cinara tujafilina</name>
    <dbReference type="NCBI Taxonomy" id="261317"/>
    <lineage>
        <taxon>Bacteria</taxon>
        <taxon>Pseudomonadati</taxon>
        <taxon>Pseudomonadota</taxon>
        <taxon>Gammaproteobacteria</taxon>
        <taxon>Enterobacterales</taxon>
        <taxon>Erwiniaceae</taxon>
        <taxon>Buchnera</taxon>
    </lineage>
</organism>
<dbReference type="AlphaFoldDB" id="F7WZF8"/>
<evidence type="ECO:0000313" key="9">
    <source>
        <dbReference type="EMBL" id="AEH39820.1"/>
    </source>
</evidence>
<dbReference type="InterPro" id="IPR006130">
    <property type="entry name" value="Asp/Orn_carbamoylTrfase"/>
</dbReference>
<evidence type="ECO:0000256" key="5">
    <source>
        <dbReference type="NCBIfam" id="TIGR00658"/>
    </source>
</evidence>
<dbReference type="Pfam" id="PF00185">
    <property type="entry name" value="OTCace"/>
    <property type="match status" value="1"/>
</dbReference>
<keyword evidence="4 6" id="KW-0808">Transferase</keyword>
<dbReference type="InterPro" id="IPR006132">
    <property type="entry name" value="Asp/Orn_carbamoyltranf_P-bd"/>
</dbReference>
<dbReference type="HOGENOM" id="CLU_043846_3_1_6"/>
<evidence type="ECO:0000256" key="2">
    <source>
        <dbReference type="ARBA" id="ARBA00004496"/>
    </source>
</evidence>
<comment type="similarity">
    <text evidence="6">Belongs to the aspartate/ornithine carbamoyltransferase superfamily.</text>
</comment>
<dbReference type="Gene3D" id="3.40.50.1370">
    <property type="entry name" value="Aspartate/ornithine carbamoyltransferase"/>
    <property type="match status" value="2"/>
</dbReference>
<dbReference type="GO" id="GO:0042450">
    <property type="term" value="P:L-arginine biosynthetic process via ornithine"/>
    <property type="evidence" value="ECO:0007669"/>
    <property type="project" value="UniProtKB-UniRule"/>
</dbReference>
<dbReference type="InterPro" id="IPR002292">
    <property type="entry name" value="Orn/put_carbamltrans"/>
</dbReference>
<dbReference type="PANTHER" id="PTHR45753">
    <property type="entry name" value="ORNITHINE CARBAMOYLTRANSFERASE, MITOCHONDRIAL"/>
    <property type="match status" value="1"/>
</dbReference>
<keyword evidence="10" id="KW-1185">Reference proteome</keyword>
<dbReference type="STRING" id="261317.BCTU_239"/>
<dbReference type="PROSITE" id="PS00097">
    <property type="entry name" value="CARBAMOYLTRANSFERASE"/>
    <property type="match status" value="1"/>
</dbReference>
<dbReference type="eggNOG" id="COG0078">
    <property type="taxonomic scope" value="Bacteria"/>
</dbReference>
<dbReference type="PANTHER" id="PTHR45753:SF4">
    <property type="entry name" value="ORNITHINE CARBAMOYLTRANSFERASE SUBUNIT F-RELATED"/>
    <property type="match status" value="1"/>
</dbReference>
<feature type="domain" description="Aspartate/ornithine carbamoyltransferase carbamoyl-P binding" evidence="8">
    <location>
        <begin position="7"/>
        <end position="147"/>
    </location>
</feature>
<dbReference type="PRINTS" id="PR00102">
    <property type="entry name" value="OTCASE"/>
</dbReference>
<dbReference type="EC" id="2.1.3.3" evidence="5"/>
<dbReference type="Pfam" id="PF02729">
    <property type="entry name" value="OTCace_N"/>
    <property type="match status" value="1"/>
</dbReference>
<evidence type="ECO:0000256" key="1">
    <source>
        <dbReference type="ARBA" id="ARBA00003822"/>
    </source>
</evidence>
<dbReference type="InterPro" id="IPR036901">
    <property type="entry name" value="Asp/Orn_carbamoylTrfase_sf"/>
</dbReference>
<comment type="function">
    <text evidence="1">Reversibly catalyzes the transfer of the carbamoyl group from carbamoyl phosphate (CP) to the N(epsilon) atom of ornithine (ORN) to produce L-citrulline.</text>
</comment>
<feature type="domain" description="Aspartate/ornithine carbamoyltransferase Asp/Orn-binding" evidence="7">
    <location>
        <begin position="156"/>
        <end position="328"/>
    </location>
</feature>
<evidence type="ECO:0000259" key="7">
    <source>
        <dbReference type="Pfam" id="PF00185"/>
    </source>
</evidence>
<gene>
    <name evidence="9" type="primary">argF</name>
    <name evidence="9" type="ORF">BCTU_239</name>
</gene>
<evidence type="ECO:0000256" key="3">
    <source>
        <dbReference type="ARBA" id="ARBA00022490"/>
    </source>
</evidence>
<reference evidence="9 10" key="1">
    <citation type="journal article" date="2011" name="Appl. Environ. Microbiol.">
        <title>The genome of Buchnera aphidicola from the aphid Cinara tujafilina provides new clues about the evolutionary history of metabolic losses in bacterial endosymbionts.</title>
        <authorList>
            <person name="Lamelas A."/>
            <person name="Gosalbes M.J."/>
            <person name="Moya A."/>
            <person name="Latorre A."/>
        </authorList>
    </citation>
    <scope>NUCLEOTIDE SEQUENCE [LARGE SCALE GENOMIC DNA]</scope>
    <source>
        <strain evidence="10">Cinara tujafilina</strain>
    </source>
</reference>
<dbReference type="KEGG" id="baj:BCTU_239"/>
<evidence type="ECO:0000256" key="4">
    <source>
        <dbReference type="ARBA" id="ARBA00022679"/>
    </source>
</evidence>
<dbReference type="GO" id="GO:0004585">
    <property type="term" value="F:ornithine carbamoyltransferase activity"/>
    <property type="evidence" value="ECO:0007669"/>
    <property type="project" value="UniProtKB-UniRule"/>
</dbReference>
<name>F7WZF8_9GAMM</name>
<evidence type="ECO:0000313" key="10">
    <source>
        <dbReference type="Proteomes" id="UP000006811"/>
    </source>
</evidence>
<evidence type="ECO:0000256" key="6">
    <source>
        <dbReference type="RuleBase" id="RU003634"/>
    </source>
</evidence>
<dbReference type="OrthoDB" id="9802587at2"/>
<dbReference type="Proteomes" id="UP000006811">
    <property type="component" value="Chromosome"/>
</dbReference>
<sequence length="334" mass="38552">MKTLFKKNFLKFSDFTKKEILFLINFSIFLKKQKMKTKKIKFLKKKNIALIFEKKSTRTRCAFEIAARDQGAYTTYLNSKDTHLGYKESIEDTAKVLGCMYDGIQYRGYNDKTLHLLAKYSNIPVWNGLTDMFHPTQLLADLVTIVEIYPKILFEKLHIAYIGDAKNNIANTLIDAAYILGFNLNIIAPKIYWPEKNILNMSKNNKKRAKITCTENIADGVKNIDFIYTDTWISMGDKKTCWKEKIENLKDYQVNQKILKLTKNVNIKILHCLPALHDKNSTIGLEIHKKYNFSSGIEISNDIFSSKANLSFQQSINKLHSAKALLISTLSDKY</sequence>
<dbReference type="PRINTS" id="PR00100">
    <property type="entry name" value="AOTCASE"/>
</dbReference>
<evidence type="ECO:0000259" key="8">
    <source>
        <dbReference type="Pfam" id="PF02729"/>
    </source>
</evidence>
<dbReference type="EMBL" id="CP001817">
    <property type="protein sequence ID" value="AEH39820.1"/>
    <property type="molecule type" value="Genomic_DNA"/>
</dbReference>
<comment type="subcellular location">
    <subcellularLocation>
        <location evidence="2">Cytoplasm</location>
    </subcellularLocation>
</comment>